<gene>
    <name evidence="1" type="ORF">MLD38_004895</name>
</gene>
<protein>
    <submittedName>
        <fullName evidence="1">Uncharacterized protein</fullName>
    </submittedName>
</protein>
<name>A0ACB9S6D5_9MYRT</name>
<dbReference type="Proteomes" id="UP001057402">
    <property type="component" value="Chromosome 2"/>
</dbReference>
<reference evidence="2" key="1">
    <citation type="journal article" date="2023" name="Front. Plant Sci.">
        <title>Chromosomal-level genome assembly of Melastoma candidum provides insights into trichome evolution.</title>
        <authorList>
            <person name="Zhong Y."/>
            <person name="Wu W."/>
            <person name="Sun C."/>
            <person name="Zou P."/>
            <person name="Liu Y."/>
            <person name="Dai S."/>
            <person name="Zhou R."/>
        </authorList>
    </citation>
    <scope>NUCLEOTIDE SEQUENCE [LARGE SCALE GENOMIC DNA]</scope>
</reference>
<proteinExistence type="predicted"/>
<sequence length="741" mass="80110">MATTEKEDHVEYESDPDETKGSLVRRRRAASDDEEERMGAEGGKDGDDGVEEKGMGVGGVQPEESDGEGAVAEYDDDEEGEEEEYYLDGEEDDYVDGEGGYDEEGVEVAVADDVIVNKRVVDKGGPEHVEKTVRKETDAASAVVDNAAEWGGDQGEEEEEEEGNLEGKKENEPFAVPTAGAFYMHDDRFRDNVGGRNRRTFGGKKLWESKDDRKWGHDKFEEMTVQERRFDERRRGRGNYRGRGRNRAVDQSYPRGYRTKSYENDRTVTSANNSRQNQVARSVRGRGPRRYETSLRKSNWESSNKSKQYMKNAEEYLQGNTGRSVVSSVNREPGGASARKQSFASSLSSASPPFYPSGSSSKDVSSSQRKETQSSTNNTINRPPGVDDKFFVREPTALVQGQHVANPRGMEKLSIDDSFCASVGKPVNPLSVAPVNGSHSLHNHNKIQAQGRSAGFPVGTMSYQPISQGRVGRTSPAMQVNSDQKSSTSSRVHMTNQQLGQRPGSGQSSSPSKVSVSDNAFEILDTDSPTESSKLSGTLVPKGKPTVQGSGRGSFVYGGPQVGAGGNTGIGHGDQNFPGTPAFLPVMQFGGQHSGGLGVPAVGMAFPGYVAQPQLGMGTSEMTWLPVLAGAAGALGGAYCPPYIAVDGAYHASSGQPTLASSSSKEIHSNKPNNEGNPAQRSEAVNEDYGQRQNKPRRYSEMSFGHFPTGPLRASLCCNMLAFNVAYTCSRCSLLENLRVA</sequence>
<accession>A0ACB9S6D5</accession>
<keyword evidence="2" id="KW-1185">Reference proteome</keyword>
<comment type="caution">
    <text evidence="1">The sequence shown here is derived from an EMBL/GenBank/DDBJ whole genome shotgun (WGS) entry which is preliminary data.</text>
</comment>
<organism evidence="1 2">
    <name type="scientific">Melastoma candidum</name>
    <dbReference type="NCBI Taxonomy" id="119954"/>
    <lineage>
        <taxon>Eukaryota</taxon>
        <taxon>Viridiplantae</taxon>
        <taxon>Streptophyta</taxon>
        <taxon>Embryophyta</taxon>
        <taxon>Tracheophyta</taxon>
        <taxon>Spermatophyta</taxon>
        <taxon>Magnoliopsida</taxon>
        <taxon>eudicotyledons</taxon>
        <taxon>Gunneridae</taxon>
        <taxon>Pentapetalae</taxon>
        <taxon>rosids</taxon>
        <taxon>malvids</taxon>
        <taxon>Myrtales</taxon>
        <taxon>Melastomataceae</taxon>
        <taxon>Melastomatoideae</taxon>
        <taxon>Melastomateae</taxon>
        <taxon>Melastoma</taxon>
    </lineage>
</organism>
<dbReference type="EMBL" id="CM042881">
    <property type="protein sequence ID" value="KAI4387031.1"/>
    <property type="molecule type" value="Genomic_DNA"/>
</dbReference>
<evidence type="ECO:0000313" key="2">
    <source>
        <dbReference type="Proteomes" id="UP001057402"/>
    </source>
</evidence>
<evidence type="ECO:0000313" key="1">
    <source>
        <dbReference type="EMBL" id="KAI4387031.1"/>
    </source>
</evidence>